<feature type="non-terminal residue" evidence="1">
    <location>
        <position position="1575"/>
    </location>
</feature>
<sequence>MGCKVEKITLKNGQASDLFRDLSYAMPQSRALETYLHVKNNEQAFTDAYGKNIQGETNSSNLIGTAKFKLAEFDTYRQQADTMDYLASNFIETLRLMAATKSISTIGGINLEGLTNNPTVIPLAIKKTRDALSGSLRENRQDFTDEQIQLRNQAILNMPSYLATEQDMDILETGISTTITDNVKIYFKGLKRVREDYRYVSNRPIEYQGSELASTRPIRFELVVGKLYALLKGMQSPEEMTRRLQRALKDSPELAPIYQDILDEQNTPVEVVVNGRKTKYKPIQTALFSTFAKQDYNMFTIAEDNGKIIFFSSNTNSMRKAIQNRWAEDNTYILKQEKDLRDKDIAVIDTYLRKKGLRNALNRKTGPNMVELKEAAFLFQKAGFKNVRGEDLKNLIGYVQDNKARFSKDMGRDPFSIVKFFINTLPKKVLEGQDIFKQHIDEESDMAKYAQQGKFGESRNLNALSEVISKRTNDVSLGAFYSGRGTMVHPINQGSEAQDIFVRLNDVEQRQMFMKDPIYTHNTVLAALNDNQHAAMFDVTTMDVLNDNSKTANGVTYGNLSSFDAVVSKINGYFGATQNKGYFFGFSPTQADRGKLQALVLPKLDVLEKGSAKQLFKNGRIVEGEIKDWIENQVKGELTRIAQVKSSKLKYKNYAKNSTKFNLFTELNDKVSLEGLIDSPNSIDAYTSEAMTHMDDIFKQIIDNDIAYLEDAGIFTQKTGEFVPTTESRKALSQELGKGRRLSETELHNFLANNLITTYDQTLFYIGDLAFYDNTDTAIQKIDANKRFGLPFTPGTKLAIGEANGIGKYANIKILNEPSISSELAEAYQNIIETKDIFEKIKLADGAGFVSLERYKALMMSQGVHSDQLLQFIDDQLAWKPGQPIPRGEVNLEVLKGFYFRLQTNKDGIIAPFNLKYSIMPVFPAYFEQKVDGEYKYPGMAAISQELRKATGVADEVVMSTAVKVGEVNAVDISDLADAEPIQIHNDSYRFPQVSVSKDKTEDRFGSQMRKLIVSNYDFTRPLRIGLENTDPSIALRRYNDAIKMLIISNGDDVYRQFLVGGKVNEATLIKRLLNDLENNPHNNIDYYRQALDVISDAKARTLPLNYPTIKYKIDSLINAAFRNRVNRLKLPGHSAVQVSSFGTMVTRAEISVGSDLKFIGFKGIGKASAIELSKNYKNGDKKAFDGLELTPAEIRITPKFFKNTLKKIAQKNVDKMNFDTKVDLFRSKLPGHYADDVKARATVSYRQALQHSAFVAEFVRLEQMIQDNNGNYSIEKIRRAGLDNIVLYRIPTQGKNSMLAAKIKDFIPAEMGSTIQVPAEIVDQAGSDFDIDKVFIEMTAFEETQGGFQGISYKDANNNVQISNQDQAKAYIMDFHRAVLTSTAYVSEILAPNTTDTLQTLVKEYGTGDDSMTANWGSVALQEIMRANNKAGKELISIASIAAVAHSIAPHIGTKFNSKIKIAGTDVVLGDMYNLEKEALISREIEEIQNAALDNAKDPLLGKLNIDDYTASTVLMLVSAGLGLRYATAIVNAPAVKELAKVYPIYARKYTPGDAESKALGTVKRKLGIKYSTT</sequence>
<proteinExistence type="predicted"/>
<reference evidence="1" key="1">
    <citation type="journal article" date="2015" name="Nature">
        <title>Complex archaea that bridge the gap between prokaryotes and eukaryotes.</title>
        <authorList>
            <person name="Spang A."/>
            <person name="Saw J.H."/>
            <person name="Jorgensen S.L."/>
            <person name="Zaremba-Niedzwiedzka K."/>
            <person name="Martijn J."/>
            <person name="Lind A.E."/>
            <person name="van Eijk R."/>
            <person name="Schleper C."/>
            <person name="Guy L."/>
            <person name="Ettema T.J."/>
        </authorList>
    </citation>
    <scope>NUCLEOTIDE SEQUENCE</scope>
</reference>
<accession>A0A0F9KLJ5</accession>
<gene>
    <name evidence="1" type="ORF">LCGC14_1315850</name>
</gene>
<comment type="caution">
    <text evidence="1">The sequence shown here is derived from an EMBL/GenBank/DDBJ whole genome shotgun (WGS) entry which is preliminary data.</text>
</comment>
<evidence type="ECO:0000313" key="1">
    <source>
        <dbReference type="EMBL" id="KKM82803.1"/>
    </source>
</evidence>
<organism evidence="1">
    <name type="scientific">marine sediment metagenome</name>
    <dbReference type="NCBI Taxonomy" id="412755"/>
    <lineage>
        <taxon>unclassified sequences</taxon>
        <taxon>metagenomes</taxon>
        <taxon>ecological metagenomes</taxon>
    </lineage>
</organism>
<name>A0A0F9KLJ5_9ZZZZ</name>
<protein>
    <submittedName>
        <fullName evidence="1">Uncharacterized protein</fullName>
    </submittedName>
</protein>
<dbReference type="EMBL" id="LAZR01007805">
    <property type="protein sequence ID" value="KKM82803.1"/>
    <property type="molecule type" value="Genomic_DNA"/>
</dbReference>